<dbReference type="STRING" id="28087.Lsai_0273"/>
<evidence type="ECO:0000313" key="3">
    <source>
        <dbReference type="Proteomes" id="UP000054621"/>
    </source>
</evidence>
<dbReference type="Pfam" id="PF16849">
    <property type="entry name" value="Glyco_transf_88"/>
    <property type="match status" value="1"/>
</dbReference>
<dbReference type="eggNOG" id="ENOG5032504">
    <property type="taxonomic scope" value="Bacteria"/>
</dbReference>
<proteinExistence type="predicted"/>
<organism evidence="2 3">
    <name type="scientific">Legionella sainthelensi</name>
    <dbReference type="NCBI Taxonomy" id="28087"/>
    <lineage>
        <taxon>Bacteria</taxon>
        <taxon>Pseudomonadati</taxon>
        <taxon>Pseudomonadota</taxon>
        <taxon>Gammaproteobacteria</taxon>
        <taxon>Legionellales</taxon>
        <taxon>Legionellaceae</taxon>
        <taxon>Legionella</taxon>
    </lineage>
</organism>
<evidence type="ECO:0000259" key="1">
    <source>
        <dbReference type="Pfam" id="PF16849"/>
    </source>
</evidence>
<dbReference type="RefSeq" id="WP_027269974.1">
    <property type="nucleotide sequence ID" value="NZ_CAAAJE010000005.1"/>
</dbReference>
<comment type="caution">
    <text evidence="2">The sequence shown here is derived from an EMBL/GenBank/DDBJ whole genome shotgun (WGS) entry which is preliminary data.</text>
</comment>
<dbReference type="GO" id="GO:0016740">
    <property type="term" value="F:transferase activity"/>
    <property type="evidence" value="ECO:0007669"/>
    <property type="project" value="UniProtKB-KW"/>
</dbReference>
<dbReference type="EMBL" id="LNYV01000003">
    <property type="protein sequence ID" value="KTD60163.1"/>
    <property type="molecule type" value="Genomic_DNA"/>
</dbReference>
<dbReference type="Proteomes" id="UP000054621">
    <property type="component" value="Unassembled WGS sequence"/>
</dbReference>
<protein>
    <submittedName>
        <fullName evidence="2">Putative glucosyltransferase Lgt1</fullName>
    </submittedName>
</protein>
<dbReference type="PATRIC" id="fig|28087.4.peg.286"/>
<feature type="domain" description="Lgt1 glycosyltransferase" evidence="1">
    <location>
        <begin position="2"/>
        <end position="345"/>
    </location>
</feature>
<reference evidence="2 3" key="1">
    <citation type="submission" date="2015-11" db="EMBL/GenBank/DDBJ databases">
        <title>Genomic analysis of 38 Legionella species identifies large and diverse effector repertoires.</title>
        <authorList>
            <person name="Burstein D."/>
            <person name="Amaro F."/>
            <person name="Zusman T."/>
            <person name="Lifshitz Z."/>
            <person name="Cohen O."/>
            <person name="Gilbert J.A."/>
            <person name="Pupko T."/>
            <person name="Shuman H.A."/>
            <person name="Segal G."/>
        </authorList>
    </citation>
    <scope>NUCLEOTIDE SEQUENCE [LARGE SCALE GENOMIC DNA]</scope>
    <source>
        <strain evidence="2 3">Mt.St.Helens-4</strain>
    </source>
</reference>
<name>A0A0W0YU94_9GAMM</name>
<sequence length="553" mass="64246">MYQYNPRLHVKIWLSNDPNVFMNLENQIRLLEMREKNPHDTVHLVYDSTLLTRAAVQSLYEFSKENTINLIDAHMINDKLELENEKKLFGFYNEEISNLNSGGNLGVASDILRWLSPIFKLGTYTDFDVPIDTTNTPSNISIESPLLLNIGSLKIGKKEFILANNDFVAIIDEVAAKKEIERVQNGLLATLTQYDTDFIEKTEKELMTDSFINRYIIKLMKNRSESLYISKSKEFISPNTPNSSLKIRAYIHEMMTNKVDYLNFKRISPEESSQNIIYRLRKELEMQLNLVKYLFFSKEYSLIKQTLEANDEKFLSYLMKKEHDLYLKSIVICTTGPIQIANSLFNDYVVPIDKFRREIQPLSFNYYGLQNTFRSQNSIPLHENVLGMLKFLGVEDGELNDSSWLNTGKELQASRIKQLALRQQELASSLPLSFSALKSNLETHLINSYHVENEINQETMKTLTLILNCFQESEFDILQFKKILLSIEHQSQDIYTYKLIENLKKLTHEAVIFSIAKGKKLKLAPHSSQPIQPTYNNIRSVKQYVHDLITWPK</sequence>
<dbReference type="OrthoDB" id="5649302at2"/>
<accession>A0A0W0YU94</accession>
<keyword evidence="2" id="KW-0808">Transferase</keyword>
<dbReference type="Gene3D" id="3.90.550.20">
    <property type="match status" value="1"/>
</dbReference>
<dbReference type="AlphaFoldDB" id="A0A0W0YU94"/>
<gene>
    <name evidence="2" type="ORF">Lsai_0273</name>
</gene>
<evidence type="ECO:0000313" key="2">
    <source>
        <dbReference type="EMBL" id="KTD60163.1"/>
    </source>
</evidence>
<dbReference type="InterPro" id="IPR031757">
    <property type="entry name" value="Lgt1_Glycosyltransf"/>
</dbReference>